<feature type="coiled-coil region" evidence="4">
    <location>
        <begin position="2746"/>
        <end position="2773"/>
    </location>
</feature>
<dbReference type="PANTHER" id="PTHR45586">
    <property type="entry name" value="TPR REPEAT-CONTAINING PROTEIN PA4667"/>
    <property type="match status" value="1"/>
</dbReference>
<dbReference type="Proteomes" id="UP000182719">
    <property type="component" value="Unassembled WGS sequence"/>
</dbReference>
<keyword evidence="1" id="KW-0677">Repeat</keyword>
<accession>A0A1H7X0H1</accession>
<protein>
    <submittedName>
        <fullName evidence="5">Tfp pilus assembly protein PilF</fullName>
    </submittedName>
</protein>
<dbReference type="PROSITE" id="PS50005">
    <property type="entry name" value="TPR"/>
    <property type="match status" value="2"/>
</dbReference>
<dbReference type="OrthoDB" id="5376799at2"/>
<gene>
    <name evidence="5" type="ORF">SAMN05444354_11420</name>
</gene>
<dbReference type="SMART" id="SM00028">
    <property type="entry name" value="TPR"/>
    <property type="match status" value="18"/>
</dbReference>
<dbReference type="SUPFAM" id="SSF48452">
    <property type="entry name" value="TPR-like"/>
    <property type="match status" value="7"/>
</dbReference>
<dbReference type="InterPro" id="IPR011990">
    <property type="entry name" value="TPR-like_helical_dom_sf"/>
</dbReference>
<sequence>MATDSDSSKPAPDTRAVSPELRLLDRRAFVGFPPLVLAPGLSITDFALQIPDVTFPFNFSAGPSRYQRKKLLFGFLELTVDADLVARKVSELAGRLSGIEELKLHFRPGYLEGQARLLGPERTPVTFKVAFDGDGEKLALYLYDVRLYGFSPTASVQVPGVLAAAVAELGLLPEVEVQGATGFSTRVLPALCQQAAVTRGFKMPELDQARLSAAEVSSKGLRLRFAAGGLPPPAAPDDELLMTLEGARAFAEQEALIAEGRLAEAREAYLQVGDAQDAHPFAAERLLSLLVADPQAHDLALDVASALLRRREKSPAALWGEAVVRERRGEGPRAAERYLALSALSRRTSEDAAAFHAAEAAARCSRDTAPQVAVKALHELLGLKPDHLPSLKSLARASDLAKDRAGAVRAYRRLAALARDPVEAADAHVHLARLCAQTEDDIAGARLHCEAALRLAPDQPDALLLLGELCHRGGEHLRALKALDRLREVALARHELDRVGQANLLAGRVWEEGLQQLDNALLRYREAVTLMPGEAEPRFAAARVAESLGKVQEALDGYLQALELAGPAPRSESVRRAAHASHHALARLSRTRLGDPARAREHLEAALALDARDLPALEELIPYFRATGRTQELADALEKAAAVYEEPGKRAALWAEAGELYRARLQQPEKAERLLTSALEADPDHKPALEALLALAEAQRDGRQLTRCLGALARLTAEPQERAQKYRRLAVAARDLTFDLELSVHALQEVLRAEPDDLPTLGELCALQRKRSDMGGLATALEERARVAEAQGDKRLAAAALRELAGVLEARLGRVGEALVALEKAARLTPDAAVLLDLADLSLRCERPEHARRALESLLSSLPRTAAPERLADIRARLGRACEMLGDREAAVAAYAQAFPLRRLDDALATRLESLYTELGETRELAELWATRAQALASADRVAEAAPLFLKSARHLLSRGEKPAALLRLSSALDADPQGPLAAEVLELLAELELERGEKLEAARLYARKAGLIADTRLGARLLFRASLLAAGSAREETYLAEALERDATFSPARVRRAELRLPSDPRGALEDLEAVLALPLSDPDAPRETELLSLNRKAATAAVRANRPDAARRLLAQYSTHAPSDLEAQLELVELHRKAGARDALADLLTELWPRLRGEAQRQARRELAELALSLGRPAEAATALRALLAEEPTDLWAARALMDLLPAPGTGTPEEEAERLVLLGTQLSAAEGEERATLLARRAALHRAAGRAEAARDDYTEAARLALRPAPLWLALAELAHVAQDEVAELSAWRRAVAADPSVGERARDRLLVLAATLVEKDVREPAREALRAVLGLELSPADRCEAFFSLATLARRDGQPEAEAEALADAARQGPLPRRVEALLSRAALLEQRDSLEEAARSLEGALALSPRHPGATLALQRVLRRLEDWSALAALLAAEAPHAPASTAASLYAELAGLYLDRLAQPAEAEAALRESLRLSPEDMRVRRQLVTLVVGQGSLLEAATLLEEAVPQQSPSEAAELLWEASAHAQKASEQDRALVLARRAHALVPAEGKHLEELAGLLFQAGDVKEALPLQEKLAARADFAGAPEAAEATLRRLGELAERAGDLKRAVDAWRRLAAQRPLNEEAVQRLAVLLERDDPRAAFEALVAHAKALPPSDETAQRLVALSERALASLADVNVAASLLARAAEMASEPLPLRQSLAALYRERGRTLELLVELRRVATLAVRAGQVDTALAAYDEEARLAEDSGRMDEALETLGILRDLLVSQEKPAGAAAYERRRAELLQDVKLDLLAAEASLERSFTLAADLETARMGEGLAVRRSDPAAQARWLERMLPLQAGAREQGEVLLRLTRLYLGVLDDAAKAEASLREALRRDRGLTEAEQLLSELLEREGRLAELAAWYEECAEEEPDAARRSALLRRAASIYRERAGRPDAAVIALLAARAAAPDDLELTAQTAELLHEVGRAEDAAEFDAILLETDPFREPVFTRQREFLTKTGDTQSLAALMLRRAQHQPPREAAASYLAAARYFREDGAMERARLCEDQAFELDATNTEAFELLRERMAGDVRRLVDLLAQRAAALPDEEARPLLRERAERLLEAGETLLAAEAFDAYLAQAGEDMEALAARAELAAQGGGPSASQPYDRRLVAVGQGLPVPVRVRTWMRLGHASLAIGAYRDAADAFEAVVALDPEGERGQEALSLLSEAYARTGDNPGLFRASIQLARRAEGATAEVLYRRAADLFEDPSEAIDALLPLARLHPADPALIDRAVEGLRTLGWHSELLEVYESGASAVGGPRAAELLLAAASVAEAQLGDDDWAWKLRQRAAQTDPSHEVALRQLVDGLRQRGDTVRLLEALERLVARTQDADEAPLLRLELASLARAARQFPLARRALEEVVEQGPSGVGYADALDALEPLLDDAPLRRAEIRLARSELASGEATKVALLVSAAEDFETAGRLPEALKAAKAAASVSPRVPTLRLQARLHQAAGETDRAARTLLLAARAAKADEQSALLLEAAGLWEEAGEAAEALEVLERLVTDAPEALEPSEWARRFLRLGAPERALAVGFSPAMAEGRLSDALALAESARDEARVREALWALVAQPEEAPGAVDRLVGGLREEKDFAGLLTLAERLSPQDPARSEALRAEVLEAVEAPGALRLRAFELLSTHEAFPERARGLLSSVGQLPEELAGALLIHVRTWHAAERIEALGVAAEHWPERRTALLRERLGHERAEGLKEDAERTLEQLIEGEADLAERVALRLERGELLLTLSQRARARQAFEQVLTEDATNQAAVKHLLALLDEKDESAPFVAMAERLEALVGAEAMAPYRERWAEAHEALWQPEKAAAQLEALPETPERLARRVRLAEERGLTGEALLLRERLTEAPAELESILRQYLDAQLLAFAARLAGRLLEREALSPEATRLVAERLSPTREGAALATRLWPGLLRERPVDVDGWTLFAEALRLLGRPEAAERVDGIAAALSSSEAPAPAVSVTPLPLPGEFRHPSPPGALAVTGESLPRLYTALRPTLEALGAGGVRVLLDPEGGVEAYLLGPDALVLGAGTLTCFGPAELGFLCALALSLGEAGVALSRPGDVPGLREAAVASFRSVPASLAAGRVLAQLAPGVRGGDPRAVALGPVLATSEPFRAVAFTVLELVEAAR</sequence>
<evidence type="ECO:0000313" key="6">
    <source>
        <dbReference type="Proteomes" id="UP000182719"/>
    </source>
</evidence>
<proteinExistence type="predicted"/>
<name>A0A1H7X0H1_STIAU</name>
<evidence type="ECO:0000313" key="5">
    <source>
        <dbReference type="EMBL" id="SEM26619.1"/>
    </source>
</evidence>
<dbReference type="InterPro" id="IPR019734">
    <property type="entry name" value="TPR_rpt"/>
</dbReference>
<dbReference type="InterPro" id="IPR051012">
    <property type="entry name" value="CellSynth/LPSAsmb/PSIAsmb"/>
</dbReference>
<evidence type="ECO:0000256" key="1">
    <source>
        <dbReference type="ARBA" id="ARBA00022737"/>
    </source>
</evidence>
<evidence type="ECO:0000256" key="3">
    <source>
        <dbReference type="PROSITE-ProRule" id="PRU00339"/>
    </source>
</evidence>
<feature type="repeat" description="TPR" evidence="3">
    <location>
        <begin position="1383"/>
        <end position="1416"/>
    </location>
</feature>
<keyword evidence="2 3" id="KW-0802">TPR repeat</keyword>
<keyword evidence="4" id="KW-0175">Coiled coil</keyword>
<evidence type="ECO:0000256" key="2">
    <source>
        <dbReference type="ARBA" id="ARBA00022803"/>
    </source>
</evidence>
<keyword evidence="6" id="KW-1185">Reference proteome</keyword>
<dbReference type="PANTHER" id="PTHR45586:SF14">
    <property type="entry name" value="TETRATRICOPEPTIDE TPR_2 REPEAT PROTEIN"/>
    <property type="match status" value="1"/>
</dbReference>
<dbReference type="RefSeq" id="WP_075008884.1">
    <property type="nucleotide sequence ID" value="NZ_FOAP01000014.1"/>
</dbReference>
<dbReference type="EMBL" id="FOAP01000014">
    <property type="protein sequence ID" value="SEM26619.1"/>
    <property type="molecule type" value="Genomic_DNA"/>
</dbReference>
<evidence type="ECO:0000256" key="4">
    <source>
        <dbReference type="SAM" id="Coils"/>
    </source>
</evidence>
<dbReference type="Gene3D" id="1.25.40.10">
    <property type="entry name" value="Tetratricopeptide repeat domain"/>
    <property type="match status" value="10"/>
</dbReference>
<reference evidence="6" key="1">
    <citation type="submission" date="2016-10" db="EMBL/GenBank/DDBJ databases">
        <authorList>
            <person name="Varghese N."/>
            <person name="Submissions S."/>
        </authorList>
    </citation>
    <scope>NUCLEOTIDE SEQUENCE [LARGE SCALE GENOMIC DNA]</scope>
    <source>
        <strain evidence="6">DSM 17044</strain>
    </source>
</reference>
<organism evidence="5 6">
    <name type="scientific">Stigmatella aurantiaca</name>
    <dbReference type="NCBI Taxonomy" id="41"/>
    <lineage>
        <taxon>Bacteria</taxon>
        <taxon>Pseudomonadati</taxon>
        <taxon>Myxococcota</taxon>
        <taxon>Myxococcia</taxon>
        <taxon>Myxococcales</taxon>
        <taxon>Cystobacterineae</taxon>
        <taxon>Archangiaceae</taxon>
        <taxon>Stigmatella</taxon>
    </lineage>
</organism>
<feature type="repeat" description="TPR" evidence="3">
    <location>
        <begin position="2172"/>
        <end position="2205"/>
    </location>
</feature>